<keyword evidence="9" id="KW-1185">Reference proteome</keyword>
<dbReference type="GO" id="GO:0004559">
    <property type="term" value="F:alpha-mannosidase activity"/>
    <property type="evidence" value="ECO:0007669"/>
    <property type="project" value="TreeGrafter"/>
</dbReference>
<keyword evidence="4" id="KW-0735">Signal-anchor</keyword>
<evidence type="ECO:0000256" key="5">
    <source>
        <dbReference type="ARBA" id="ARBA00022989"/>
    </source>
</evidence>
<evidence type="ECO:0000256" key="7">
    <source>
        <dbReference type="ARBA" id="ARBA00023136"/>
    </source>
</evidence>
<keyword evidence="7" id="KW-0472">Membrane</keyword>
<evidence type="ECO:0000313" key="8">
    <source>
        <dbReference type="EMBL" id="VGO13463.1"/>
    </source>
</evidence>
<evidence type="ECO:0000256" key="1">
    <source>
        <dbReference type="ARBA" id="ARBA00004323"/>
    </source>
</evidence>
<dbReference type="InterPro" id="IPR026071">
    <property type="entry name" value="Glyco_Hydrolase_99"/>
</dbReference>
<keyword evidence="5" id="KW-1133">Transmembrane helix</keyword>
<evidence type="ECO:0000256" key="4">
    <source>
        <dbReference type="ARBA" id="ARBA00022968"/>
    </source>
</evidence>
<keyword evidence="3" id="KW-0378">Hydrolase</keyword>
<evidence type="ECO:0000256" key="6">
    <source>
        <dbReference type="ARBA" id="ARBA00023034"/>
    </source>
</evidence>
<proteinExistence type="predicted"/>
<evidence type="ECO:0000313" key="9">
    <source>
        <dbReference type="Proteomes" id="UP000366872"/>
    </source>
</evidence>
<accession>A0A6C2U0R3</accession>
<name>A0A6C2U0R3_PONDE</name>
<sequence>MYPTYKGLIMAGYQGWFNCEGDGSGESWNHYSTEERIKEGYISIDSWPYTAEYKKKYKTNFVYPNGEPAYLFSSYDKSTVMTHFRWMKEYGIDGVFIQRFVDHLRRREDAIDTVLNHAMKASKKYDRAICLMYDMSRFKSEGQELYDALITDFEGINKKYDFRNTKNYLHHNGKPLIGLWGVGNKSRSGHYSLEETERIIDYFKANNFSVLVGTSPTWRTLDQRSISDPHLHEVFKKVDIVFPWMGGDVTIEEVETKKKQRITADMEWCKKNGIDFVPVANPGFSWHNMQPTKEFNEVPREKGRYFWANLTVNIEVGAEMIYVAMFDEVDEATAIFKCVQVVPLKPKGSKARTRFVPYEVPPDHYLWLTGMAGKMLRNEIPFSKKMPERDMKKVK</sequence>
<evidence type="ECO:0000256" key="2">
    <source>
        <dbReference type="ARBA" id="ARBA00022692"/>
    </source>
</evidence>
<protein>
    <recommendedName>
        <fullName evidence="10">Xylosidase/arabinosidase</fullName>
    </recommendedName>
</protein>
<evidence type="ECO:0008006" key="10">
    <source>
        <dbReference type="Google" id="ProtNLM"/>
    </source>
</evidence>
<dbReference type="AlphaFoldDB" id="A0A6C2U0R3"/>
<dbReference type="Gene3D" id="3.20.20.80">
    <property type="entry name" value="Glycosidases"/>
    <property type="match status" value="1"/>
</dbReference>
<dbReference type="Proteomes" id="UP000366872">
    <property type="component" value="Unassembled WGS sequence"/>
</dbReference>
<comment type="subcellular location">
    <subcellularLocation>
        <location evidence="1">Golgi apparatus membrane</location>
        <topology evidence="1">Single-pass type II membrane protein</topology>
    </subcellularLocation>
</comment>
<evidence type="ECO:0000256" key="3">
    <source>
        <dbReference type="ARBA" id="ARBA00022801"/>
    </source>
</evidence>
<reference evidence="8 9" key="1">
    <citation type="submission" date="2019-04" db="EMBL/GenBank/DDBJ databases">
        <authorList>
            <person name="Van Vliet M D."/>
        </authorList>
    </citation>
    <scope>NUCLEOTIDE SEQUENCE [LARGE SCALE GENOMIC DNA]</scope>
    <source>
        <strain evidence="8 9">F1</strain>
    </source>
</reference>
<dbReference type="EMBL" id="CAAHFG010000001">
    <property type="protein sequence ID" value="VGO13463.1"/>
    <property type="molecule type" value="Genomic_DNA"/>
</dbReference>
<dbReference type="CDD" id="cd11576">
    <property type="entry name" value="GH99_GH71_like_2"/>
    <property type="match status" value="1"/>
</dbReference>
<gene>
    <name evidence="8" type="ORF">PDESU_02020</name>
</gene>
<dbReference type="PANTHER" id="PTHR13572">
    <property type="entry name" value="ENDO-ALPHA-1,2-MANNOSIDASE"/>
    <property type="match status" value="1"/>
</dbReference>
<dbReference type="PANTHER" id="PTHR13572:SF4">
    <property type="entry name" value="RE57134P"/>
    <property type="match status" value="1"/>
</dbReference>
<keyword evidence="6" id="KW-0333">Golgi apparatus</keyword>
<keyword evidence="2" id="KW-0812">Transmembrane</keyword>
<organism evidence="8 9">
    <name type="scientific">Pontiella desulfatans</name>
    <dbReference type="NCBI Taxonomy" id="2750659"/>
    <lineage>
        <taxon>Bacteria</taxon>
        <taxon>Pseudomonadati</taxon>
        <taxon>Kiritimatiellota</taxon>
        <taxon>Kiritimatiellia</taxon>
        <taxon>Kiritimatiellales</taxon>
        <taxon>Pontiellaceae</taxon>
        <taxon>Pontiella</taxon>
    </lineage>
</organism>